<proteinExistence type="predicted"/>
<gene>
    <name evidence="2" type="ORF">RHP51_18855</name>
</gene>
<organism evidence="2 3">
    <name type="scientific">Thalassobellus suaedae</name>
    <dbReference type="NCBI Taxonomy" id="3074124"/>
    <lineage>
        <taxon>Bacteria</taxon>
        <taxon>Pseudomonadati</taxon>
        <taxon>Bacteroidota</taxon>
        <taxon>Flavobacteriia</taxon>
        <taxon>Flavobacteriales</taxon>
        <taxon>Flavobacteriaceae</taxon>
        <taxon>Thalassobellus</taxon>
    </lineage>
</organism>
<feature type="transmembrane region" description="Helical" evidence="1">
    <location>
        <begin position="112"/>
        <end position="145"/>
    </location>
</feature>
<evidence type="ECO:0000313" key="3">
    <source>
        <dbReference type="Proteomes" id="UP001302806"/>
    </source>
</evidence>
<sequence length="176" mass="19943">MNAIYSLPQTILTSTLTLLFVGAFYRICKQVDSGINENDDYFYFFKKEYFSKIFMLGIIYAAIATVAQVLFMIPYIYVFVPLSYFAIVLANNPDFTETEIIKASFAIGNKKWLITFGTMFIAGIIAMLGILGCGIGLLFTLSIVYFPVFFIYKEVVGFEETSEIDQIGMHEDESSF</sequence>
<name>A0ABY9XTS9_9FLAO</name>
<keyword evidence="1" id="KW-0812">Transmembrane</keyword>
<reference evidence="2 3" key="1">
    <citation type="submission" date="2023-09" db="EMBL/GenBank/DDBJ databases">
        <title>Thalassobella suaedae gen. nov., sp. nov., a marine bacterium of the family Flavobacteriaceae isolated from a halophyte Suaeda japonica.</title>
        <authorList>
            <person name="Lee S.Y."/>
            <person name="Hwang C.Y."/>
        </authorList>
    </citation>
    <scope>NUCLEOTIDE SEQUENCE [LARGE SCALE GENOMIC DNA]</scope>
    <source>
        <strain evidence="2 3">HL-DH14</strain>
    </source>
</reference>
<feature type="transmembrane region" description="Helical" evidence="1">
    <location>
        <begin position="73"/>
        <end position="91"/>
    </location>
</feature>
<dbReference type="Proteomes" id="UP001302806">
    <property type="component" value="Chromosome"/>
</dbReference>
<protein>
    <submittedName>
        <fullName evidence="2">Uncharacterized protein</fullName>
    </submittedName>
</protein>
<dbReference type="EMBL" id="CP134537">
    <property type="protein sequence ID" value="WNH09059.1"/>
    <property type="molecule type" value="Genomic_DNA"/>
</dbReference>
<evidence type="ECO:0000313" key="2">
    <source>
        <dbReference type="EMBL" id="WNH09059.1"/>
    </source>
</evidence>
<accession>A0ABY9XTS9</accession>
<evidence type="ECO:0000256" key="1">
    <source>
        <dbReference type="SAM" id="Phobius"/>
    </source>
</evidence>
<keyword evidence="1" id="KW-0472">Membrane</keyword>
<feature type="transmembrane region" description="Helical" evidence="1">
    <location>
        <begin position="6"/>
        <end position="28"/>
    </location>
</feature>
<dbReference type="RefSeq" id="WP_415865590.1">
    <property type="nucleotide sequence ID" value="NZ_CP134537.1"/>
</dbReference>
<feature type="transmembrane region" description="Helical" evidence="1">
    <location>
        <begin position="49"/>
        <end position="67"/>
    </location>
</feature>
<keyword evidence="1" id="KW-1133">Transmembrane helix</keyword>